<keyword evidence="5" id="KW-0067">ATP-binding</keyword>
<keyword evidence="3" id="KW-0597">Phosphoprotein</keyword>
<dbReference type="EMBL" id="JAUYVT010000007">
    <property type="protein sequence ID" value="MDP2564939.1"/>
    <property type="molecule type" value="Genomic_DNA"/>
</dbReference>
<dbReference type="InterPro" id="IPR005467">
    <property type="entry name" value="His_kinase_dom"/>
</dbReference>
<gene>
    <name evidence="5" type="ORF">Q8W34_09865</name>
</gene>
<proteinExistence type="predicted"/>
<dbReference type="GO" id="GO:0005524">
    <property type="term" value="F:ATP binding"/>
    <property type="evidence" value="ECO:0007669"/>
    <property type="project" value="UniProtKB-KW"/>
</dbReference>
<name>A0ABT9FDS9_9GAMM</name>
<evidence type="ECO:0000256" key="3">
    <source>
        <dbReference type="ARBA" id="ARBA00022553"/>
    </source>
</evidence>
<dbReference type="PANTHER" id="PTHR43065">
    <property type="entry name" value="SENSOR HISTIDINE KINASE"/>
    <property type="match status" value="1"/>
</dbReference>
<evidence type="ECO:0000256" key="1">
    <source>
        <dbReference type="ARBA" id="ARBA00000085"/>
    </source>
</evidence>
<dbReference type="Proteomes" id="UP001177212">
    <property type="component" value="Unassembled WGS sequence"/>
</dbReference>
<protein>
    <recommendedName>
        <fullName evidence="2">histidine kinase</fullName>
        <ecNumber evidence="2">2.7.13.3</ecNumber>
    </recommendedName>
</protein>
<dbReference type="InterPro" id="IPR004358">
    <property type="entry name" value="Sig_transdc_His_kin-like_C"/>
</dbReference>
<evidence type="ECO:0000313" key="5">
    <source>
        <dbReference type="EMBL" id="MDP2564939.1"/>
    </source>
</evidence>
<keyword evidence="6" id="KW-1185">Reference proteome</keyword>
<evidence type="ECO:0000259" key="4">
    <source>
        <dbReference type="PROSITE" id="PS50109"/>
    </source>
</evidence>
<dbReference type="PANTHER" id="PTHR43065:SF42">
    <property type="entry name" value="TWO-COMPONENT SENSOR PPRA"/>
    <property type="match status" value="1"/>
</dbReference>
<dbReference type="EC" id="2.7.13.3" evidence="2"/>
<dbReference type="SMART" id="SM00387">
    <property type="entry name" value="HATPase_c"/>
    <property type="match status" value="1"/>
</dbReference>
<dbReference type="PROSITE" id="PS50109">
    <property type="entry name" value="HIS_KIN"/>
    <property type="match status" value="1"/>
</dbReference>
<dbReference type="PRINTS" id="PR00344">
    <property type="entry name" value="BCTRLSENSOR"/>
</dbReference>
<dbReference type="SUPFAM" id="SSF47384">
    <property type="entry name" value="Homodimeric domain of signal transducing histidine kinase"/>
    <property type="match status" value="1"/>
</dbReference>
<dbReference type="CDD" id="cd00082">
    <property type="entry name" value="HisKA"/>
    <property type="match status" value="1"/>
</dbReference>
<feature type="domain" description="Histidine kinase" evidence="4">
    <location>
        <begin position="69"/>
        <end position="316"/>
    </location>
</feature>
<sequence>MAEDDYNYKKAYLREKAARDQLEVLLEDKTRKLFCANQELKEKLSMLKSQQVTIMQTDKMATLGTLSAGVAHEINNPLAYVMSNVESIKYFKPTLHSLMQISKQFIDKSISASELEAQLVKLDQETNIDFILEDLDELLGDTHEGLQRIAAIVNNLLNFARPKNNLLAMADITESLNGAIKLLANQLKSCQVECDYEELPLSYCNLSAINQVFVNILLNAKYACDLVDGKQGKIVIKLFSDEKNIYIEIADNGCGMDEQTKSHIFEPFYTTKPVGKGTGMGMAIVYNVLKEHNGSIEVESELGEGTLMRCTMPITLMPESSLN</sequence>
<comment type="caution">
    <text evidence="5">The sequence shown here is derived from an EMBL/GenBank/DDBJ whole genome shotgun (WGS) entry which is preliminary data.</text>
</comment>
<organism evidence="5 6">
    <name type="scientific">Pseudoalteromonas marina</name>
    <dbReference type="NCBI Taxonomy" id="267375"/>
    <lineage>
        <taxon>Bacteria</taxon>
        <taxon>Pseudomonadati</taxon>
        <taxon>Pseudomonadota</taxon>
        <taxon>Gammaproteobacteria</taxon>
        <taxon>Alteromonadales</taxon>
        <taxon>Pseudoalteromonadaceae</taxon>
        <taxon>Pseudoalteromonas</taxon>
    </lineage>
</organism>
<evidence type="ECO:0000256" key="2">
    <source>
        <dbReference type="ARBA" id="ARBA00012438"/>
    </source>
</evidence>
<accession>A0ABT9FDS9</accession>
<dbReference type="InterPro" id="IPR003594">
    <property type="entry name" value="HATPase_dom"/>
</dbReference>
<evidence type="ECO:0000313" key="6">
    <source>
        <dbReference type="Proteomes" id="UP001177212"/>
    </source>
</evidence>
<dbReference type="Gene3D" id="1.10.287.130">
    <property type="match status" value="1"/>
</dbReference>
<dbReference type="InterPro" id="IPR036890">
    <property type="entry name" value="HATPase_C_sf"/>
</dbReference>
<comment type="catalytic activity">
    <reaction evidence="1">
        <text>ATP + protein L-histidine = ADP + protein N-phospho-L-histidine.</text>
        <dbReference type="EC" id="2.7.13.3"/>
    </reaction>
</comment>
<dbReference type="RefSeq" id="WP_008132344.1">
    <property type="nucleotide sequence ID" value="NZ_AHCB03000006.1"/>
</dbReference>
<dbReference type="SUPFAM" id="SSF55874">
    <property type="entry name" value="ATPase domain of HSP90 chaperone/DNA topoisomerase II/histidine kinase"/>
    <property type="match status" value="1"/>
</dbReference>
<dbReference type="InterPro" id="IPR036097">
    <property type="entry name" value="HisK_dim/P_sf"/>
</dbReference>
<reference evidence="5" key="1">
    <citation type="submission" date="2023-07" db="EMBL/GenBank/DDBJ databases">
        <title>Genome content predicts the carbon catabolic preferences of heterotrophic bacteria.</title>
        <authorList>
            <person name="Gralka M."/>
        </authorList>
    </citation>
    <scope>NUCLEOTIDE SEQUENCE</scope>
    <source>
        <strain evidence="5">4G09</strain>
    </source>
</reference>
<dbReference type="InterPro" id="IPR003661">
    <property type="entry name" value="HisK_dim/P_dom"/>
</dbReference>
<keyword evidence="5" id="KW-0547">Nucleotide-binding</keyword>
<dbReference type="Pfam" id="PF02518">
    <property type="entry name" value="HATPase_c"/>
    <property type="match status" value="1"/>
</dbReference>
<dbReference type="Gene3D" id="3.30.565.10">
    <property type="entry name" value="Histidine kinase-like ATPase, C-terminal domain"/>
    <property type="match status" value="1"/>
</dbReference>
<dbReference type="SMART" id="SM00388">
    <property type="entry name" value="HisKA"/>
    <property type="match status" value="1"/>
</dbReference>